<accession>A0A1W1W8X1</accession>
<reference evidence="2" key="1">
    <citation type="submission" date="2017-04" db="EMBL/GenBank/DDBJ databases">
        <authorList>
            <person name="Varghese N."/>
            <person name="Submissions S."/>
        </authorList>
    </citation>
    <scope>NUCLEOTIDE SEQUENCE [LARGE SCALE GENOMIC DNA]</scope>
    <source>
        <strain evidence="2">DSM 9293</strain>
    </source>
</reference>
<dbReference type="AlphaFoldDB" id="A0A1W1W8X1"/>
<gene>
    <name evidence="1" type="ORF">SAMN00768000_0743</name>
</gene>
<dbReference type="EMBL" id="FWWY01000001">
    <property type="protein sequence ID" value="SMC02748.1"/>
    <property type="molecule type" value="Genomic_DNA"/>
</dbReference>
<dbReference type="Proteomes" id="UP000192660">
    <property type="component" value="Unassembled WGS sequence"/>
</dbReference>
<keyword evidence="2" id="KW-1185">Reference proteome</keyword>
<name>A0A1W1W8X1_SULTA</name>
<protein>
    <submittedName>
        <fullName evidence="1">Uncharacterized protein</fullName>
    </submittedName>
</protein>
<evidence type="ECO:0000313" key="2">
    <source>
        <dbReference type="Proteomes" id="UP000192660"/>
    </source>
</evidence>
<evidence type="ECO:0000313" key="1">
    <source>
        <dbReference type="EMBL" id="SMC02748.1"/>
    </source>
</evidence>
<sequence>MQNVRGTILHNISLWVMALTMSHHKYMPACFRCAVNPGLFDFFSFESFRFQRLSQ</sequence>
<proteinExistence type="predicted"/>
<organism evidence="1 2">
    <name type="scientific">Sulfobacillus thermosulfidooxidans (strain DSM 9293 / VKM B-1269 / AT-1)</name>
    <dbReference type="NCBI Taxonomy" id="929705"/>
    <lineage>
        <taxon>Bacteria</taxon>
        <taxon>Bacillati</taxon>
        <taxon>Bacillota</taxon>
        <taxon>Clostridia</taxon>
        <taxon>Eubacteriales</taxon>
        <taxon>Clostridiales Family XVII. Incertae Sedis</taxon>
        <taxon>Sulfobacillus</taxon>
    </lineage>
</organism>